<gene>
    <name evidence="1" type="ORF">ENR23_03200</name>
</gene>
<organism evidence="1">
    <name type="scientific">Eiseniibacteriota bacterium</name>
    <dbReference type="NCBI Taxonomy" id="2212470"/>
    <lineage>
        <taxon>Bacteria</taxon>
        <taxon>Candidatus Eiseniibacteriota</taxon>
    </lineage>
</organism>
<dbReference type="Gene3D" id="2.40.160.50">
    <property type="entry name" value="membrane protein fhac: a member of the omp85/tpsb transporter family"/>
    <property type="match status" value="1"/>
</dbReference>
<sequence length="478" mass="51377">MPTPPSCALRHARRALPALFALGLAASVAPERARAEDAGAPAAAEAAADTVDLAGLGPASAPPWLPPRPVPAAETWETVLRLPGRVASLPLSGAGALARAGLLSVQQNFVVPKTLYALSILPRRGVFLAPASLGDRTGFGGALRVQPPALRRAAYVEWSGSTRGYARTLAGLGAPFAGLEYAEEWRPQEPFHGAGLQSPRAPFAHYAWKRQAVRFEARAALGADRRARRRPWLAGAAWAGPEHRVLRRGRGVEDPAGAGFDADDAGPLEALFPDAAAGLDRPRESFVWGARLVTDRRAGRPHWSRGFRFAAEAERHAGPHRALALRDARAGTPRYWRFVYAAETGVSFGRDPRTLRLAARVVDTELSAGSPPPDPFDLAHLGGRAGLDGFEPHRFADLDALTARAAWIFPLIQQFEMELHAEAGGVWTDLQHEARLDRLKGSYGVMLRPRTRLAPLGEFGVTWSAEGVRARFGFGGVE</sequence>
<comment type="caution">
    <text evidence="1">The sequence shown here is derived from an EMBL/GenBank/DDBJ whole genome shotgun (WGS) entry which is preliminary data.</text>
</comment>
<protein>
    <recommendedName>
        <fullName evidence="2">Bacterial surface antigen (D15) domain-containing protein</fullName>
    </recommendedName>
</protein>
<evidence type="ECO:0000313" key="1">
    <source>
        <dbReference type="EMBL" id="HGZ42429.1"/>
    </source>
</evidence>
<reference evidence="1" key="1">
    <citation type="journal article" date="2020" name="mSystems">
        <title>Genome- and Community-Level Interaction Insights into Carbon Utilization and Element Cycling Functions of Hydrothermarchaeota in Hydrothermal Sediment.</title>
        <authorList>
            <person name="Zhou Z."/>
            <person name="Liu Y."/>
            <person name="Xu W."/>
            <person name="Pan J."/>
            <person name="Luo Z.H."/>
            <person name="Li M."/>
        </authorList>
    </citation>
    <scope>NUCLEOTIDE SEQUENCE [LARGE SCALE GENOMIC DNA]</scope>
    <source>
        <strain evidence="1">SpSt-381</strain>
    </source>
</reference>
<dbReference type="AlphaFoldDB" id="A0A832I0G1"/>
<evidence type="ECO:0008006" key="2">
    <source>
        <dbReference type="Google" id="ProtNLM"/>
    </source>
</evidence>
<accession>A0A832I0G1</accession>
<proteinExistence type="predicted"/>
<name>A0A832I0G1_UNCEI</name>
<dbReference type="EMBL" id="DSQF01000004">
    <property type="protein sequence ID" value="HGZ42429.1"/>
    <property type="molecule type" value="Genomic_DNA"/>
</dbReference>